<keyword evidence="2" id="KW-1185">Reference proteome</keyword>
<proteinExistence type="predicted"/>
<accession>A0A016UEK5</accession>
<comment type="caution">
    <text evidence="1">The sequence shown here is derived from an EMBL/GenBank/DDBJ whole genome shotgun (WGS) entry which is preliminary data.</text>
</comment>
<dbReference type="AlphaFoldDB" id="A0A016UEK5"/>
<reference evidence="2" key="1">
    <citation type="journal article" date="2015" name="Nat. Genet.">
        <title>The genome and transcriptome of the zoonotic hookworm Ancylostoma ceylanicum identify infection-specific gene families.</title>
        <authorList>
            <person name="Schwarz E.M."/>
            <person name="Hu Y."/>
            <person name="Antoshechkin I."/>
            <person name="Miller M.M."/>
            <person name="Sternberg P.W."/>
            <person name="Aroian R.V."/>
        </authorList>
    </citation>
    <scope>NUCLEOTIDE SEQUENCE</scope>
    <source>
        <strain evidence="2">HY135</strain>
    </source>
</reference>
<organism evidence="1 2">
    <name type="scientific">Ancylostoma ceylanicum</name>
    <dbReference type="NCBI Taxonomy" id="53326"/>
    <lineage>
        <taxon>Eukaryota</taxon>
        <taxon>Metazoa</taxon>
        <taxon>Ecdysozoa</taxon>
        <taxon>Nematoda</taxon>
        <taxon>Chromadorea</taxon>
        <taxon>Rhabditida</taxon>
        <taxon>Rhabditina</taxon>
        <taxon>Rhabditomorpha</taxon>
        <taxon>Strongyloidea</taxon>
        <taxon>Ancylostomatidae</taxon>
        <taxon>Ancylostomatinae</taxon>
        <taxon>Ancylostoma</taxon>
    </lineage>
</organism>
<evidence type="ECO:0000313" key="2">
    <source>
        <dbReference type="Proteomes" id="UP000024635"/>
    </source>
</evidence>
<dbReference type="EMBL" id="JARK01001380">
    <property type="protein sequence ID" value="EYC13307.1"/>
    <property type="molecule type" value="Genomic_DNA"/>
</dbReference>
<dbReference type="Proteomes" id="UP000024635">
    <property type="component" value="Unassembled WGS sequence"/>
</dbReference>
<evidence type="ECO:0000313" key="1">
    <source>
        <dbReference type="EMBL" id="EYC13307.1"/>
    </source>
</evidence>
<protein>
    <submittedName>
        <fullName evidence="1">Uncharacterized protein</fullName>
    </submittedName>
</protein>
<name>A0A016UEK5_9BILA</name>
<gene>
    <name evidence="1" type="primary">Acey_s0044.g909</name>
    <name evidence="1" type="ORF">Y032_0044g909</name>
</gene>
<sequence>MAHIFKYYDNNHTVAPTCSSASFQHQHVPGAPEQRAFRACSSGDGHMLKSLESTISVYQIHQREAHGKLATVSQRPIAFG</sequence>